<evidence type="ECO:0000313" key="1">
    <source>
        <dbReference type="EMBL" id="ANZ76411.1"/>
    </source>
</evidence>
<organism evidence="1 2">
    <name type="scientific">Komagataella pastoris</name>
    <name type="common">Yeast</name>
    <name type="synonym">Pichia pastoris</name>
    <dbReference type="NCBI Taxonomy" id="4922"/>
    <lineage>
        <taxon>Eukaryota</taxon>
        <taxon>Fungi</taxon>
        <taxon>Dikarya</taxon>
        <taxon>Ascomycota</taxon>
        <taxon>Saccharomycotina</taxon>
        <taxon>Pichiomycetes</taxon>
        <taxon>Pichiales</taxon>
        <taxon>Pichiaceae</taxon>
        <taxon>Komagataella</taxon>
    </lineage>
</organism>
<dbReference type="AlphaFoldDB" id="A0A1B2JEV7"/>
<dbReference type="OrthoDB" id="10318216at2759"/>
<sequence length="234" mass="26742">MQTDQSELLQLIISKELHSLKEAENISYLSPTIGVPSHSLMGKLSSLYCRLTHHRAVVCDSDKHAEYMYRPSTDRSESYKALDNSSKVIDSEQEIDYFEKLVENSILRQCLGDVGVAYNEREPCCSTVEENLENMLQQMILRDLDSVGQAIQQQSGLEELAFNDEKVPKDRLSTINEEDFCQIVQDSGKLLDSSHKMRSPASLSHKQNELMEIITQTSRLIYDLQEFRDNKMTA</sequence>
<reference evidence="1 2" key="1">
    <citation type="submission" date="2016-02" db="EMBL/GenBank/DDBJ databases">
        <title>Comparative genomic and transcriptomic foundation for Pichia pastoris.</title>
        <authorList>
            <person name="Love K.R."/>
            <person name="Shah K.A."/>
            <person name="Whittaker C.A."/>
            <person name="Wu J."/>
            <person name="Bartlett M.C."/>
            <person name="Ma D."/>
            <person name="Leeson R.L."/>
            <person name="Priest M."/>
            <person name="Young S.K."/>
            <person name="Love J.C."/>
        </authorList>
    </citation>
    <scope>NUCLEOTIDE SEQUENCE [LARGE SCALE GENOMIC DNA]</scope>
    <source>
        <strain evidence="1 2">ATCC 28485</strain>
    </source>
</reference>
<dbReference type="Proteomes" id="UP000094565">
    <property type="component" value="Chromosome 3"/>
</dbReference>
<evidence type="ECO:0000313" key="2">
    <source>
        <dbReference type="Proteomes" id="UP000094565"/>
    </source>
</evidence>
<proteinExistence type="predicted"/>
<gene>
    <name evidence="1" type="ORF">ATY40_BA7503375</name>
</gene>
<name>A0A1B2JEV7_PICPA</name>
<keyword evidence="2" id="KW-1185">Reference proteome</keyword>
<protein>
    <submittedName>
        <fullName evidence="1">BA75_03375T0</fullName>
    </submittedName>
</protein>
<accession>A0A1B2JEV7</accession>
<dbReference type="EMBL" id="CP014586">
    <property type="protein sequence ID" value="ANZ76411.1"/>
    <property type="molecule type" value="Genomic_DNA"/>
</dbReference>